<proteinExistence type="predicted"/>
<protein>
    <recommendedName>
        <fullName evidence="2">Cleavage/polyadenylation specificity factor A subunit N-terminal domain-containing protein</fullName>
    </recommendedName>
</protein>
<accession>A0A024UAP4</accession>
<reference evidence="1" key="1">
    <citation type="submission" date="2013-12" db="EMBL/GenBank/DDBJ databases">
        <title>The Genome Sequence of Aphanomyces invadans NJM9701.</title>
        <authorList>
            <consortium name="The Broad Institute Genomics Platform"/>
            <person name="Russ C."/>
            <person name="Tyler B."/>
            <person name="van West P."/>
            <person name="Dieguez-Uribeondo J."/>
            <person name="Young S.K."/>
            <person name="Zeng Q."/>
            <person name="Gargeya S."/>
            <person name="Fitzgerald M."/>
            <person name="Abouelleil A."/>
            <person name="Alvarado L."/>
            <person name="Chapman S.B."/>
            <person name="Gainer-Dewar J."/>
            <person name="Goldberg J."/>
            <person name="Griggs A."/>
            <person name="Gujja S."/>
            <person name="Hansen M."/>
            <person name="Howarth C."/>
            <person name="Imamovic A."/>
            <person name="Ireland A."/>
            <person name="Larimer J."/>
            <person name="McCowan C."/>
            <person name="Murphy C."/>
            <person name="Pearson M."/>
            <person name="Poon T.W."/>
            <person name="Priest M."/>
            <person name="Roberts A."/>
            <person name="Saif S."/>
            <person name="Shea T."/>
            <person name="Sykes S."/>
            <person name="Wortman J."/>
            <person name="Nusbaum C."/>
            <person name="Birren B."/>
        </authorList>
    </citation>
    <scope>NUCLEOTIDE SEQUENCE [LARGE SCALE GENOMIC DNA]</scope>
    <source>
        <strain evidence="1">NJM9701</strain>
    </source>
</reference>
<dbReference type="GeneID" id="20081975"/>
<evidence type="ECO:0000313" key="1">
    <source>
        <dbReference type="EMBL" id="ETW03471.1"/>
    </source>
</evidence>
<sequence>MFTAIAAVSTEDELFVLGTSFGEVKCVRYMASVGGNSHFKHITFDENAADWEVAATAYSISCLHVHGSMVVLGDGNGTVVLLEVATGMEMRRYEMEAAVVSATWHGGTFVLGDLVGNVMGVDEYNVRWTKRMDIGIPSNIMTMDSVSTAAYVAALASVRLLDCADQICSYVAVSLGRPELLLTHYGHVVATVPAPSRITCVWSSSDQEAKASETLESTVFCGSDNGVVYKLTTLKTAEGVYSIQLHPIVEVGFRVTKIVSSAWRQEGKDVGSSNFAVVCGTTSTELVEFDVVKFRHEKHEPSMSSTPIDVACVRGHIFVLYDTSICVVDAVLAAASAVGFAA</sequence>
<evidence type="ECO:0008006" key="2">
    <source>
        <dbReference type="Google" id="ProtNLM"/>
    </source>
</evidence>
<dbReference type="Gene3D" id="2.130.10.10">
    <property type="entry name" value="YVTN repeat-like/Quinoprotein amine dehydrogenase"/>
    <property type="match status" value="1"/>
</dbReference>
<dbReference type="AlphaFoldDB" id="A0A024UAP4"/>
<gene>
    <name evidence="1" type="ORF">H310_04925</name>
</gene>
<dbReference type="OrthoDB" id="62652at2759"/>
<organism evidence="1">
    <name type="scientific">Aphanomyces invadans</name>
    <dbReference type="NCBI Taxonomy" id="157072"/>
    <lineage>
        <taxon>Eukaryota</taxon>
        <taxon>Sar</taxon>
        <taxon>Stramenopiles</taxon>
        <taxon>Oomycota</taxon>
        <taxon>Saprolegniomycetes</taxon>
        <taxon>Saprolegniales</taxon>
        <taxon>Verrucalvaceae</taxon>
        <taxon>Aphanomyces</taxon>
    </lineage>
</organism>
<dbReference type="SUPFAM" id="SSF50978">
    <property type="entry name" value="WD40 repeat-like"/>
    <property type="match status" value="1"/>
</dbReference>
<dbReference type="RefSeq" id="XP_008867700.1">
    <property type="nucleotide sequence ID" value="XM_008869478.1"/>
</dbReference>
<dbReference type="VEuPathDB" id="FungiDB:H310_04925"/>
<dbReference type="eggNOG" id="ENOG502S6D5">
    <property type="taxonomic scope" value="Eukaryota"/>
</dbReference>
<dbReference type="InterPro" id="IPR036322">
    <property type="entry name" value="WD40_repeat_dom_sf"/>
</dbReference>
<dbReference type="InterPro" id="IPR015943">
    <property type="entry name" value="WD40/YVTN_repeat-like_dom_sf"/>
</dbReference>
<dbReference type="EMBL" id="KI913959">
    <property type="protein sequence ID" value="ETW03471.1"/>
    <property type="molecule type" value="Genomic_DNA"/>
</dbReference>
<name>A0A024UAP4_9STRA</name>